<dbReference type="InParanoid" id="A0A0C3I118"/>
<dbReference type="AlphaFoldDB" id="A0A0C3I118"/>
<sequence length="198" mass="21728">MSAGVPGDRRATLRNVVSAAWPLVRGILQGGRRCSKYTLGTVPSYEKCMARSAEFLLPEKARTQSALGAICCQWHRETTQRLEIPAQWDAGTAFSHSHSFGTHPDCLSPRARGHYSQQHQVCKSARLAYLVPVPFLAYRDTGEAVREGGWWRMRGDMVGTPGPASSGSFEPFVESSTQREAIFMFDSGSAGGFCLLEL</sequence>
<reference evidence="2" key="2">
    <citation type="submission" date="2015-01" db="EMBL/GenBank/DDBJ databases">
        <title>Evolutionary Origins and Diversification of the Mycorrhizal Mutualists.</title>
        <authorList>
            <consortium name="DOE Joint Genome Institute"/>
            <consortium name="Mycorrhizal Genomics Consortium"/>
            <person name="Kohler A."/>
            <person name="Kuo A."/>
            <person name="Nagy L.G."/>
            <person name="Floudas D."/>
            <person name="Copeland A."/>
            <person name="Barry K.W."/>
            <person name="Cichocki N."/>
            <person name="Veneault-Fourrey C."/>
            <person name="LaButti K."/>
            <person name="Lindquist E.A."/>
            <person name="Lipzen A."/>
            <person name="Lundell T."/>
            <person name="Morin E."/>
            <person name="Murat C."/>
            <person name="Riley R."/>
            <person name="Ohm R."/>
            <person name="Sun H."/>
            <person name="Tunlid A."/>
            <person name="Henrissat B."/>
            <person name="Grigoriev I.V."/>
            <person name="Hibbett D.S."/>
            <person name="Martin F."/>
        </authorList>
    </citation>
    <scope>NUCLEOTIDE SEQUENCE [LARGE SCALE GENOMIC DNA]</scope>
    <source>
        <strain evidence="2">Zn</strain>
    </source>
</reference>
<keyword evidence="2" id="KW-1185">Reference proteome</keyword>
<dbReference type="Proteomes" id="UP000054321">
    <property type="component" value="Unassembled WGS sequence"/>
</dbReference>
<protein>
    <submittedName>
        <fullName evidence="1">Uncharacterized protein</fullName>
    </submittedName>
</protein>
<dbReference type="HOGENOM" id="CLU_1378513_0_0_1"/>
<dbReference type="EMBL" id="KN832870">
    <property type="protein sequence ID" value="KIN08785.1"/>
    <property type="molecule type" value="Genomic_DNA"/>
</dbReference>
<accession>A0A0C3I118</accession>
<evidence type="ECO:0000313" key="1">
    <source>
        <dbReference type="EMBL" id="KIN08785.1"/>
    </source>
</evidence>
<evidence type="ECO:0000313" key="2">
    <source>
        <dbReference type="Proteomes" id="UP000054321"/>
    </source>
</evidence>
<proteinExistence type="predicted"/>
<reference evidence="1 2" key="1">
    <citation type="submission" date="2014-04" db="EMBL/GenBank/DDBJ databases">
        <authorList>
            <consortium name="DOE Joint Genome Institute"/>
            <person name="Kuo A."/>
            <person name="Martino E."/>
            <person name="Perotto S."/>
            <person name="Kohler A."/>
            <person name="Nagy L.G."/>
            <person name="Floudas D."/>
            <person name="Copeland A."/>
            <person name="Barry K.W."/>
            <person name="Cichocki N."/>
            <person name="Veneault-Fourrey C."/>
            <person name="LaButti K."/>
            <person name="Lindquist E.A."/>
            <person name="Lipzen A."/>
            <person name="Lundell T."/>
            <person name="Morin E."/>
            <person name="Murat C."/>
            <person name="Sun H."/>
            <person name="Tunlid A."/>
            <person name="Henrissat B."/>
            <person name="Grigoriev I.V."/>
            <person name="Hibbett D.S."/>
            <person name="Martin F."/>
            <person name="Nordberg H.P."/>
            <person name="Cantor M.N."/>
            <person name="Hua S.X."/>
        </authorList>
    </citation>
    <scope>NUCLEOTIDE SEQUENCE [LARGE SCALE GENOMIC DNA]</scope>
    <source>
        <strain evidence="1 2">Zn</strain>
    </source>
</reference>
<name>A0A0C3I118_OIDMZ</name>
<gene>
    <name evidence="1" type="ORF">OIDMADRAFT_48627</name>
</gene>
<organism evidence="1 2">
    <name type="scientific">Oidiodendron maius (strain Zn)</name>
    <dbReference type="NCBI Taxonomy" id="913774"/>
    <lineage>
        <taxon>Eukaryota</taxon>
        <taxon>Fungi</taxon>
        <taxon>Dikarya</taxon>
        <taxon>Ascomycota</taxon>
        <taxon>Pezizomycotina</taxon>
        <taxon>Leotiomycetes</taxon>
        <taxon>Leotiomycetes incertae sedis</taxon>
        <taxon>Myxotrichaceae</taxon>
        <taxon>Oidiodendron</taxon>
    </lineage>
</organism>